<keyword evidence="8 9" id="KW-0472">Membrane</keyword>
<dbReference type="PANTHER" id="PTHR45667">
    <property type="entry name" value="S-ADENOSYLMETHIONINE MITOCHONDRIAL CARRIER PROTEIN"/>
    <property type="match status" value="1"/>
</dbReference>
<feature type="repeat" description="Solcar" evidence="9">
    <location>
        <begin position="178"/>
        <end position="272"/>
    </location>
</feature>
<dbReference type="InterPro" id="IPR018108">
    <property type="entry name" value="MCP_transmembrane"/>
</dbReference>
<accession>A0ABR0S6X8</accession>
<keyword evidence="13" id="KW-1185">Reference proteome</keyword>
<evidence type="ECO:0000256" key="3">
    <source>
        <dbReference type="ARBA" id="ARBA00022448"/>
    </source>
</evidence>
<evidence type="ECO:0000313" key="12">
    <source>
        <dbReference type="EMBL" id="KAK5987923.1"/>
    </source>
</evidence>
<keyword evidence="6" id="KW-0496">Mitochondrion</keyword>
<feature type="repeat" description="Solcar" evidence="9">
    <location>
        <begin position="83"/>
        <end position="171"/>
    </location>
</feature>
<dbReference type="EMBL" id="JAVFKD010000016">
    <property type="protein sequence ID" value="KAK5987923.1"/>
    <property type="molecule type" value="Genomic_DNA"/>
</dbReference>
<evidence type="ECO:0000256" key="10">
    <source>
        <dbReference type="RuleBase" id="RU000488"/>
    </source>
</evidence>
<evidence type="ECO:0000256" key="1">
    <source>
        <dbReference type="ARBA" id="ARBA00004141"/>
    </source>
</evidence>
<dbReference type="Pfam" id="PF00153">
    <property type="entry name" value="Mito_carr"/>
    <property type="match status" value="4"/>
</dbReference>
<comment type="caution">
    <text evidence="12">The sequence shown here is derived from an EMBL/GenBank/DDBJ whole genome shotgun (WGS) entry which is preliminary data.</text>
</comment>
<proteinExistence type="inferred from homology"/>
<evidence type="ECO:0000256" key="11">
    <source>
        <dbReference type="SAM" id="MobiDB-lite"/>
    </source>
</evidence>
<organism evidence="12 13">
    <name type="scientific">Cladobotryum mycophilum</name>
    <dbReference type="NCBI Taxonomy" id="491253"/>
    <lineage>
        <taxon>Eukaryota</taxon>
        <taxon>Fungi</taxon>
        <taxon>Dikarya</taxon>
        <taxon>Ascomycota</taxon>
        <taxon>Pezizomycotina</taxon>
        <taxon>Sordariomycetes</taxon>
        <taxon>Hypocreomycetidae</taxon>
        <taxon>Hypocreales</taxon>
        <taxon>Hypocreaceae</taxon>
        <taxon>Cladobotryum</taxon>
    </lineage>
</organism>
<evidence type="ECO:0000313" key="13">
    <source>
        <dbReference type="Proteomes" id="UP001338125"/>
    </source>
</evidence>
<evidence type="ECO:0000256" key="6">
    <source>
        <dbReference type="ARBA" id="ARBA00022792"/>
    </source>
</evidence>
<dbReference type="Proteomes" id="UP001338125">
    <property type="component" value="Unassembled WGS sequence"/>
</dbReference>
<dbReference type="InterPro" id="IPR023395">
    <property type="entry name" value="MCP_dom_sf"/>
</dbReference>
<keyword evidence="7" id="KW-1133">Transmembrane helix</keyword>
<gene>
    <name evidence="12" type="ORF">PT974_12059</name>
</gene>
<evidence type="ECO:0000256" key="9">
    <source>
        <dbReference type="PROSITE-ProRule" id="PRU00282"/>
    </source>
</evidence>
<feature type="repeat" description="Solcar" evidence="9">
    <location>
        <begin position="282"/>
        <end position="406"/>
    </location>
</feature>
<evidence type="ECO:0000256" key="2">
    <source>
        <dbReference type="ARBA" id="ARBA00006375"/>
    </source>
</evidence>
<sequence length="418" mass="45800">MSEGLSTNSRFSSLPSFSTTTSTTTTSAAPTDAATANGGRAITLDHRHAGQNPIALPESLSAGFANHGDYNMKSEDIEAEGRPPYLHAMLAGGIGGSTGDMLMHSLDTVKTRQQGDPNMPPKYTSLARSYQTIWRQEGISRGLYGGWIPALGGSFPGTVLFFGSYEWTKRFLIDHGVQQHIAYLSAGFVGDLAASVVYVPSEVLKTRLQLQGRYNNPHFASGYNYRGTLDAARTIVRTEGPSALFYGYKATLYRDLPFSAFQFMFWEQFTAWARKYKQSRDIGMPLEMLTGGAAGGLAGVLTCPLDVVKTRLQTQINTPTAEPEPATRHAKDPSPQKRSISTSSPSTHRPQPGATPLRTSSVITGLRVIYHTEGLGGWFRGVGPRGVWTFIQSGCMLFLYQRLVRQLDVWMPLEREEL</sequence>
<dbReference type="PROSITE" id="PS50920">
    <property type="entry name" value="SOLCAR"/>
    <property type="match status" value="3"/>
</dbReference>
<name>A0ABR0S6X8_9HYPO</name>
<keyword evidence="3 10" id="KW-0813">Transport</keyword>
<feature type="region of interest" description="Disordered" evidence="11">
    <location>
        <begin position="316"/>
        <end position="358"/>
    </location>
</feature>
<protein>
    <submittedName>
        <fullName evidence="12">Mitochondrial magnesium exporter 1</fullName>
    </submittedName>
</protein>
<comment type="subcellular location">
    <subcellularLocation>
        <location evidence="1">Membrane</location>
        <topology evidence="1">Multi-pass membrane protein</topology>
    </subcellularLocation>
</comment>
<feature type="compositionally biased region" description="Basic and acidic residues" evidence="11">
    <location>
        <begin position="325"/>
        <end position="335"/>
    </location>
</feature>
<dbReference type="Gene3D" id="1.50.40.10">
    <property type="entry name" value="Mitochondrial carrier domain"/>
    <property type="match status" value="2"/>
</dbReference>
<comment type="similarity">
    <text evidence="2 10">Belongs to the mitochondrial carrier (TC 2.A.29) family.</text>
</comment>
<dbReference type="SUPFAM" id="SSF103506">
    <property type="entry name" value="Mitochondrial carrier"/>
    <property type="match status" value="1"/>
</dbReference>
<reference evidence="12 13" key="1">
    <citation type="submission" date="2024-01" db="EMBL/GenBank/DDBJ databases">
        <title>Complete genome of Cladobotryum mycophilum ATHUM6906.</title>
        <authorList>
            <person name="Christinaki A.C."/>
            <person name="Myridakis A.I."/>
            <person name="Kouvelis V.N."/>
        </authorList>
    </citation>
    <scope>NUCLEOTIDE SEQUENCE [LARGE SCALE GENOMIC DNA]</scope>
    <source>
        <strain evidence="12 13">ATHUM6906</strain>
    </source>
</reference>
<feature type="region of interest" description="Disordered" evidence="11">
    <location>
        <begin position="1"/>
        <end position="34"/>
    </location>
</feature>
<feature type="compositionally biased region" description="Polar residues" evidence="11">
    <location>
        <begin position="336"/>
        <end position="349"/>
    </location>
</feature>
<evidence type="ECO:0000256" key="4">
    <source>
        <dbReference type="ARBA" id="ARBA00022692"/>
    </source>
</evidence>
<evidence type="ECO:0000256" key="8">
    <source>
        <dbReference type="ARBA" id="ARBA00023136"/>
    </source>
</evidence>
<keyword evidence="4 9" id="KW-0812">Transmembrane</keyword>
<keyword evidence="5" id="KW-0677">Repeat</keyword>
<evidence type="ECO:0000256" key="5">
    <source>
        <dbReference type="ARBA" id="ARBA00022737"/>
    </source>
</evidence>
<evidence type="ECO:0000256" key="7">
    <source>
        <dbReference type="ARBA" id="ARBA00022989"/>
    </source>
</evidence>
<keyword evidence="6" id="KW-0999">Mitochondrion inner membrane</keyword>